<sequence length="459" mass="52761">MEFHSTKLDFKNTFSISKYNVLTVVRKDEIRLPARKVHGKFESLPGTSELGFHIRTSVHPSQLLLVCSDYFFTRHECVRSSIGWIGHHLRRAEGGSKVADKDNGWKKALVEYVNTLNEDGLAGNAEPYRSVPDAEHRLRLLKRSQALARREGGIRMKPLRSEMRARLISKEEKAAEATCVVRFHLIRSYEQDQLPWLEERAEQERIRFVRTGSRWRIDRIEPVAAENAAEEWPGGGEDSSAGYGWGRRTVIPSMPLVLAGQDSRARSRVLAGPGIGRSGWGEGWFDPSRRGAVYRREDVVAYAEQWWDEANPSYENFEVNCTNYVSQCIFAGGAPMNYTGRRESGWWYKGRANGQELWSYSWAVANALQTYLSQPRTFGLRAELVESPQQLMPGDVICYDWDGNGRFQHNTIVVAFTPDGMPLVNANTVSSRHRYWDYRDSYAWTERTRYRFFHIADEF</sequence>
<dbReference type="Proteomes" id="UP000310636">
    <property type="component" value="Unassembled WGS sequence"/>
</dbReference>
<evidence type="ECO:0000259" key="1">
    <source>
        <dbReference type="Pfam" id="PF12671"/>
    </source>
</evidence>
<evidence type="ECO:0000313" key="2">
    <source>
        <dbReference type="EMBL" id="THF78719.1"/>
    </source>
</evidence>
<accession>A0A4S4BUE7</accession>
<organism evidence="2 3">
    <name type="scientific">Cohnella fermenti</name>
    <dbReference type="NCBI Taxonomy" id="2565925"/>
    <lineage>
        <taxon>Bacteria</taxon>
        <taxon>Bacillati</taxon>
        <taxon>Bacillota</taxon>
        <taxon>Bacilli</taxon>
        <taxon>Bacillales</taxon>
        <taxon>Paenibacillaceae</taxon>
        <taxon>Cohnella</taxon>
    </lineage>
</organism>
<gene>
    <name evidence="2" type="ORF">E6C55_13400</name>
</gene>
<keyword evidence="3" id="KW-1185">Reference proteome</keyword>
<dbReference type="PANTHER" id="PTHR40032">
    <property type="entry name" value="EXPORTED PROTEIN-RELATED"/>
    <property type="match status" value="1"/>
</dbReference>
<dbReference type="Pfam" id="PF12671">
    <property type="entry name" value="Amidase_6"/>
    <property type="match status" value="1"/>
</dbReference>
<comment type="caution">
    <text evidence="2">The sequence shown here is derived from an EMBL/GenBank/DDBJ whole genome shotgun (WGS) entry which is preliminary data.</text>
</comment>
<protein>
    <recommendedName>
        <fullName evidence="1">Putative amidase domain-containing protein</fullName>
    </recommendedName>
</protein>
<evidence type="ECO:0000313" key="3">
    <source>
        <dbReference type="Proteomes" id="UP000310636"/>
    </source>
</evidence>
<dbReference type="AlphaFoldDB" id="A0A4S4BUE7"/>
<feature type="domain" description="Putative amidase" evidence="1">
    <location>
        <begin position="294"/>
        <end position="449"/>
    </location>
</feature>
<dbReference type="InterPro" id="IPR024301">
    <property type="entry name" value="Amidase_6"/>
</dbReference>
<proteinExistence type="predicted"/>
<dbReference type="OrthoDB" id="9812429at2"/>
<dbReference type="PANTHER" id="PTHR40032:SF1">
    <property type="entry name" value="EXPORTED PROTEIN"/>
    <property type="match status" value="1"/>
</dbReference>
<reference evidence="2 3" key="1">
    <citation type="submission" date="2019-04" db="EMBL/GenBank/DDBJ databases">
        <title>Cohnella sp. nov. isolated from preserved vegetables.</title>
        <authorList>
            <person name="Lin S.-Y."/>
            <person name="Hung M.-H."/>
            <person name="Young C.-C."/>
        </authorList>
    </citation>
    <scope>NUCLEOTIDE SEQUENCE [LARGE SCALE GENOMIC DNA]</scope>
    <source>
        <strain evidence="2 3">CC-MHH1044</strain>
    </source>
</reference>
<dbReference type="EMBL" id="SSOB01000015">
    <property type="protein sequence ID" value="THF78719.1"/>
    <property type="molecule type" value="Genomic_DNA"/>
</dbReference>
<name>A0A4S4BUE7_9BACL</name>